<protein>
    <submittedName>
        <fullName evidence="1">Uncharacterized protein</fullName>
    </submittedName>
</protein>
<evidence type="ECO:0000313" key="2">
    <source>
        <dbReference type="Proteomes" id="UP000245838"/>
    </source>
</evidence>
<accession>A0A193QF51</accession>
<evidence type="ECO:0000313" key="1">
    <source>
        <dbReference type="EMBL" id="CRL43777.1"/>
    </source>
</evidence>
<sequence length="159" mass="17632">MMIDTDSTEAKNHHGSNTFLTSRVFILLCCAYDKGESMPCPILKAPYDADYRQCGSVIDPPLELKPSEMHGFHPSGCCDAACCWRLSCRILVQQADCAFHRSALPDGRVAFSELTLAHSSSNCLASSAVKLRLSLMALSRMMRIWMLRAVISRQSSSHF</sequence>
<gene>
    <name evidence="1" type="ORF">SGGMMB4_00354</name>
</gene>
<dbReference type="Proteomes" id="UP000245838">
    <property type="component" value="Chromosome sggmmb4_Chromosome"/>
</dbReference>
<proteinExistence type="predicted"/>
<organism evidence="1 2">
    <name type="scientific">Sodalis glossinidius (strain morsitans)</name>
    <dbReference type="NCBI Taxonomy" id="343509"/>
    <lineage>
        <taxon>Bacteria</taxon>
        <taxon>Pseudomonadati</taxon>
        <taxon>Pseudomonadota</taxon>
        <taxon>Gammaproteobacteria</taxon>
        <taxon>Enterobacterales</taxon>
        <taxon>Bruguierivoracaceae</taxon>
        <taxon>Sodalis</taxon>
    </lineage>
</organism>
<reference evidence="1 2" key="1">
    <citation type="submission" date="2015-05" db="EMBL/GenBank/DDBJ databases">
        <authorList>
            <person name="Goodhead I."/>
        </authorList>
    </citation>
    <scope>NUCLEOTIDE SEQUENCE [LARGE SCALE GENOMIC DNA]</scope>
    <source>
        <strain evidence="2">morsitans</strain>
    </source>
</reference>
<dbReference type="EMBL" id="LN854557">
    <property type="protein sequence ID" value="CRL43777.1"/>
    <property type="molecule type" value="Genomic_DNA"/>
</dbReference>
<name>A0A193QF51_SODGM</name>
<dbReference type="AlphaFoldDB" id="A0A193QF51"/>